<gene>
    <name evidence="1" type="ORF">QVD17_42123</name>
</gene>
<keyword evidence="2" id="KW-1185">Reference proteome</keyword>
<comment type="caution">
    <text evidence="1">The sequence shown here is derived from an EMBL/GenBank/DDBJ whole genome shotgun (WGS) entry which is preliminary data.</text>
</comment>
<accession>A0AAD8NE31</accession>
<proteinExistence type="predicted"/>
<protein>
    <submittedName>
        <fullName evidence="1">Uncharacterized protein</fullName>
    </submittedName>
</protein>
<evidence type="ECO:0000313" key="1">
    <source>
        <dbReference type="EMBL" id="KAK1406639.1"/>
    </source>
</evidence>
<dbReference type="EMBL" id="JAUHHV010000012">
    <property type="protein sequence ID" value="KAK1406639.1"/>
    <property type="molecule type" value="Genomic_DNA"/>
</dbReference>
<name>A0AAD8NE31_TARER</name>
<organism evidence="1 2">
    <name type="scientific">Tagetes erecta</name>
    <name type="common">African marigold</name>
    <dbReference type="NCBI Taxonomy" id="13708"/>
    <lineage>
        <taxon>Eukaryota</taxon>
        <taxon>Viridiplantae</taxon>
        <taxon>Streptophyta</taxon>
        <taxon>Embryophyta</taxon>
        <taxon>Tracheophyta</taxon>
        <taxon>Spermatophyta</taxon>
        <taxon>Magnoliopsida</taxon>
        <taxon>eudicotyledons</taxon>
        <taxon>Gunneridae</taxon>
        <taxon>Pentapetalae</taxon>
        <taxon>asterids</taxon>
        <taxon>campanulids</taxon>
        <taxon>Asterales</taxon>
        <taxon>Asteraceae</taxon>
        <taxon>Asteroideae</taxon>
        <taxon>Heliantheae alliance</taxon>
        <taxon>Tageteae</taxon>
        <taxon>Tagetes</taxon>
    </lineage>
</organism>
<dbReference type="Proteomes" id="UP001229421">
    <property type="component" value="Unassembled WGS sequence"/>
</dbReference>
<reference evidence="1" key="1">
    <citation type="journal article" date="2023" name="bioRxiv">
        <title>Improved chromosome-level genome assembly for marigold (Tagetes erecta).</title>
        <authorList>
            <person name="Jiang F."/>
            <person name="Yuan L."/>
            <person name="Wang S."/>
            <person name="Wang H."/>
            <person name="Xu D."/>
            <person name="Wang A."/>
            <person name="Fan W."/>
        </authorList>
    </citation>
    <scope>NUCLEOTIDE SEQUENCE</scope>
    <source>
        <strain evidence="1">WSJ</strain>
        <tissue evidence="1">Leaf</tissue>
    </source>
</reference>
<sequence length="66" mass="7778">MHTNKGPSQKQRLNNETQHSPLLQLINQLQLQLHTHKLFSLFTIYIQSSSQINFKFTVFISLFDAY</sequence>
<evidence type="ECO:0000313" key="2">
    <source>
        <dbReference type="Proteomes" id="UP001229421"/>
    </source>
</evidence>
<dbReference type="AlphaFoldDB" id="A0AAD8NE31"/>